<evidence type="ECO:0000256" key="1">
    <source>
        <dbReference type="SAM" id="SignalP"/>
    </source>
</evidence>
<dbReference type="AlphaFoldDB" id="A0AAW9RZZ6"/>
<feature type="chain" id="PRO_5043623055" evidence="1">
    <location>
        <begin position="22"/>
        <end position="540"/>
    </location>
</feature>
<dbReference type="PROSITE" id="PS51257">
    <property type="entry name" value="PROKAR_LIPOPROTEIN"/>
    <property type="match status" value="1"/>
</dbReference>
<feature type="signal peptide" evidence="1">
    <location>
        <begin position="1"/>
        <end position="21"/>
    </location>
</feature>
<dbReference type="Proteomes" id="UP001403385">
    <property type="component" value="Unassembled WGS sequence"/>
</dbReference>
<dbReference type="EMBL" id="JBDKWZ010000008">
    <property type="protein sequence ID" value="MEN7549377.1"/>
    <property type="molecule type" value="Genomic_DNA"/>
</dbReference>
<proteinExistence type="predicted"/>
<dbReference type="SUPFAM" id="SSF48452">
    <property type="entry name" value="TPR-like"/>
    <property type="match status" value="1"/>
</dbReference>
<reference evidence="2 3" key="1">
    <citation type="submission" date="2024-04" db="EMBL/GenBank/DDBJ databases">
        <title>Novel genus in family Flammeovirgaceae.</title>
        <authorList>
            <person name="Nguyen T.H."/>
            <person name="Vuong T.Q."/>
            <person name="Le H."/>
            <person name="Kim S.-G."/>
        </authorList>
    </citation>
    <scope>NUCLEOTIDE SEQUENCE [LARGE SCALE GENOMIC DNA]</scope>
    <source>
        <strain evidence="2 3">JCM 23209</strain>
    </source>
</reference>
<evidence type="ECO:0000313" key="3">
    <source>
        <dbReference type="Proteomes" id="UP001403385"/>
    </source>
</evidence>
<comment type="caution">
    <text evidence="2">The sequence shown here is derived from an EMBL/GenBank/DDBJ whole genome shotgun (WGS) entry which is preliminary data.</text>
</comment>
<gene>
    <name evidence="2" type="ORF">AAG747_15745</name>
</gene>
<dbReference type="Gene3D" id="1.25.40.390">
    <property type="match status" value="1"/>
</dbReference>
<protein>
    <submittedName>
        <fullName evidence="2">SusD/RagB family nutrient-binding outer membrane lipoprotein</fullName>
    </submittedName>
</protein>
<dbReference type="InterPro" id="IPR041662">
    <property type="entry name" value="SusD-like_2"/>
</dbReference>
<organism evidence="2 3">
    <name type="scientific">Rapidithrix thailandica</name>
    <dbReference type="NCBI Taxonomy" id="413964"/>
    <lineage>
        <taxon>Bacteria</taxon>
        <taxon>Pseudomonadati</taxon>
        <taxon>Bacteroidota</taxon>
        <taxon>Cytophagia</taxon>
        <taxon>Cytophagales</taxon>
        <taxon>Flammeovirgaceae</taxon>
        <taxon>Rapidithrix</taxon>
    </lineage>
</organism>
<dbReference type="Pfam" id="PF12771">
    <property type="entry name" value="SusD-like_2"/>
    <property type="match status" value="1"/>
</dbReference>
<dbReference type="InterPro" id="IPR011990">
    <property type="entry name" value="TPR-like_helical_dom_sf"/>
</dbReference>
<keyword evidence="1" id="KW-0732">Signal</keyword>
<sequence length="540" mass="62071">MMKFSSYIYKMLLGVVLLVSASCTDGFEELNRDPKNPTLTSPGVLFNGVLSKLEVTGDERYYLHHDFSFIASQLLTQTFEADAFSRNAYARGVTSIWGTYFDMLKNVREIESLLEESNLEDAVKNNRLALLKITAAYRSFVMADHFGGFPYFKAGMGFDRNAPNYRPVYDSQESIYKSLLDDLKWAVENIDENVEAYGSQETLFGNDFTKWKKWANSMRLKYALRMYEKDNATASTHIKEVMDGGLPVLEEGEDVVLTLQSVGWPDKNSWSWREHGSLRMGTNIWHKLSDTDDVDGSGIFDPRTKIWFEPNQDDEWIPLPQAYGNIREDLETGNNPYHTRRRSDYFDRGHNFTAVNFWLVEDSEYFPEILTLASDIYFVKAEIYARNIVSGGMSEAKKAYEAGIKASMNYWFNVADNIENWQTFGTGNPTYAPPSMPDATEMDAFLNHPKVMWADANALDLIYTQRWLNYMFQPWDAWSLKRRTDATPAEELGEGGERFVSTMRFPFPQDEKDNNNENWSSYANSIGGDEPSVPVWWDVN</sequence>
<keyword evidence="2" id="KW-0449">Lipoprotein</keyword>
<dbReference type="RefSeq" id="WP_346822153.1">
    <property type="nucleotide sequence ID" value="NZ_JBDKWZ010000008.1"/>
</dbReference>
<accession>A0AAW9RZZ6</accession>
<evidence type="ECO:0000313" key="2">
    <source>
        <dbReference type="EMBL" id="MEN7549377.1"/>
    </source>
</evidence>
<name>A0AAW9RZZ6_9BACT</name>
<keyword evidence="3" id="KW-1185">Reference proteome</keyword>